<evidence type="ECO:0008006" key="4">
    <source>
        <dbReference type="Google" id="ProtNLM"/>
    </source>
</evidence>
<dbReference type="EMBL" id="BPVZ01000082">
    <property type="protein sequence ID" value="GKV29334.1"/>
    <property type="molecule type" value="Genomic_DNA"/>
</dbReference>
<dbReference type="InterPro" id="IPR044688">
    <property type="entry name" value="SCI-1-like"/>
</dbReference>
<reference evidence="2 3" key="1">
    <citation type="journal article" date="2021" name="Commun. Biol.">
        <title>The genome of Shorea leprosula (Dipterocarpaceae) highlights the ecological relevance of drought in aseasonal tropical rainforests.</title>
        <authorList>
            <person name="Ng K.K.S."/>
            <person name="Kobayashi M.J."/>
            <person name="Fawcett J.A."/>
            <person name="Hatakeyama M."/>
            <person name="Paape T."/>
            <person name="Ng C.H."/>
            <person name="Ang C.C."/>
            <person name="Tnah L.H."/>
            <person name="Lee C.T."/>
            <person name="Nishiyama T."/>
            <person name="Sese J."/>
            <person name="O'Brien M.J."/>
            <person name="Copetti D."/>
            <person name="Mohd Noor M.I."/>
            <person name="Ong R.C."/>
            <person name="Putra M."/>
            <person name="Sireger I.Z."/>
            <person name="Indrioko S."/>
            <person name="Kosugi Y."/>
            <person name="Izuno A."/>
            <person name="Isagi Y."/>
            <person name="Lee S.L."/>
            <person name="Shimizu K.K."/>
        </authorList>
    </citation>
    <scope>NUCLEOTIDE SEQUENCE [LARGE SCALE GENOMIC DNA]</scope>
    <source>
        <strain evidence="2">214</strain>
    </source>
</reference>
<name>A0AAV5KXB1_9ROSI</name>
<accession>A0AAV5KXB1</accession>
<organism evidence="2 3">
    <name type="scientific">Rubroshorea leprosula</name>
    <dbReference type="NCBI Taxonomy" id="152421"/>
    <lineage>
        <taxon>Eukaryota</taxon>
        <taxon>Viridiplantae</taxon>
        <taxon>Streptophyta</taxon>
        <taxon>Embryophyta</taxon>
        <taxon>Tracheophyta</taxon>
        <taxon>Spermatophyta</taxon>
        <taxon>Magnoliopsida</taxon>
        <taxon>eudicotyledons</taxon>
        <taxon>Gunneridae</taxon>
        <taxon>Pentapetalae</taxon>
        <taxon>rosids</taxon>
        <taxon>malvids</taxon>
        <taxon>Malvales</taxon>
        <taxon>Dipterocarpaceae</taxon>
        <taxon>Rubroshorea</taxon>
    </lineage>
</organism>
<sequence>MGSDRKSKEEKKSKKRATTYSSASEDEGRSKRRRSGEREERKKRSDKKEEKKNKKSHKHRSGKEEKSKDKHKSKHHKGEDHLKNGFQKLSSDDYFSKNNEFATWLKEEKNMFFSELSSESARELFSVFVKDWNNQRLELRYYEGIVSGPRSAHNWKIK</sequence>
<gene>
    <name evidence="2" type="ORF">SLEP1_g38269</name>
</gene>
<dbReference type="PANTHER" id="PTHR34117">
    <property type="entry name" value="STYLE CELL-CYCLE INHIBITOR 1"/>
    <property type="match status" value="1"/>
</dbReference>
<protein>
    <recommendedName>
        <fullName evidence="4">Style cell-cycle inhibitor 1-A</fullName>
    </recommendedName>
</protein>
<dbReference type="Proteomes" id="UP001054252">
    <property type="component" value="Unassembled WGS sequence"/>
</dbReference>
<evidence type="ECO:0000256" key="1">
    <source>
        <dbReference type="SAM" id="MobiDB-lite"/>
    </source>
</evidence>
<feature type="compositionally biased region" description="Basic and acidic residues" evidence="1">
    <location>
        <begin position="1"/>
        <end position="12"/>
    </location>
</feature>
<feature type="region of interest" description="Disordered" evidence="1">
    <location>
        <begin position="1"/>
        <end position="89"/>
    </location>
</feature>
<dbReference type="PANTHER" id="PTHR34117:SF1">
    <property type="entry name" value="STYLE CELL-CYCLE INHIBITOR 1"/>
    <property type="match status" value="1"/>
</dbReference>
<comment type="caution">
    <text evidence="2">The sequence shown here is derived from an EMBL/GenBank/DDBJ whole genome shotgun (WGS) entry which is preliminary data.</text>
</comment>
<dbReference type="AlphaFoldDB" id="A0AAV5KXB1"/>
<evidence type="ECO:0000313" key="3">
    <source>
        <dbReference type="Proteomes" id="UP001054252"/>
    </source>
</evidence>
<proteinExistence type="predicted"/>
<keyword evidence="3" id="KW-1185">Reference proteome</keyword>
<evidence type="ECO:0000313" key="2">
    <source>
        <dbReference type="EMBL" id="GKV29334.1"/>
    </source>
</evidence>
<feature type="compositionally biased region" description="Basic and acidic residues" evidence="1">
    <location>
        <begin position="36"/>
        <end position="52"/>
    </location>
</feature>